<dbReference type="EMBL" id="JAAVJR010000544">
    <property type="protein sequence ID" value="NJW54835.1"/>
    <property type="molecule type" value="Genomic_DNA"/>
</dbReference>
<reference evidence="2 3" key="1">
    <citation type="submission" date="2020-03" db="EMBL/GenBank/DDBJ databases">
        <title>Salinimicrobium sp. nov, isolated from SCS.</title>
        <authorList>
            <person name="Cao W.R."/>
        </authorList>
    </citation>
    <scope>NUCLEOTIDE SEQUENCE [LARGE SCALE GENOMIC DNA]</scope>
    <source>
        <strain evidence="3">J15B91</strain>
    </source>
</reference>
<sequence>VTFTAAPVNGGASPAYQWQRNGSNISGATGATYTASSLADGSQISVVMTSNTICAAPVTATSNVITLKGYTPPAAPVFAASSGNVNVASGICPPVSGLVYTVTGGNANVTSYNWELPNGWKISGGEGTNSITVDVTGAAASGGDFNITASAKNACGI</sequence>
<feature type="domain" description="PKD-like" evidence="1">
    <location>
        <begin position="83"/>
        <end position="156"/>
    </location>
</feature>
<feature type="non-terminal residue" evidence="2">
    <location>
        <position position="157"/>
    </location>
</feature>
<organism evidence="2 3">
    <name type="scientific">Salinimicrobium oceani</name>
    <dbReference type="NCBI Taxonomy" id="2722702"/>
    <lineage>
        <taxon>Bacteria</taxon>
        <taxon>Pseudomonadati</taxon>
        <taxon>Bacteroidota</taxon>
        <taxon>Flavobacteriia</taxon>
        <taxon>Flavobacteriales</taxon>
        <taxon>Flavobacteriaceae</taxon>
        <taxon>Salinimicrobium</taxon>
    </lineage>
</organism>
<accession>A0ABX1D309</accession>
<dbReference type="InterPro" id="IPR045829">
    <property type="entry name" value="PKD_6"/>
</dbReference>
<dbReference type="Proteomes" id="UP000703674">
    <property type="component" value="Unassembled WGS sequence"/>
</dbReference>
<evidence type="ECO:0000259" key="1">
    <source>
        <dbReference type="Pfam" id="PF19408"/>
    </source>
</evidence>
<protein>
    <recommendedName>
        <fullName evidence="1">PKD-like domain-containing protein</fullName>
    </recommendedName>
</protein>
<feature type="non-terminal residue" evidence="2">
    <location>
        <position position="1"/>
    </location>
</feature>
<proteinExistence type="predicted"/>
<evidence type="ECO:0000313" key="3">
    <source>
        <dbReference type="Proteomes" id="UP000703674"/>
    </source>
</evidence>
<comment type="caution">
    <text evidence="2">The sequence shown here is derived from an EMBL/GenBank/DDBJ whole genome shotgun (WGS) entry which is preliminary data.</text>
</comment>
<evidence type="ECO:0000313" key="2">
    <source>
        <dbReference type="EMBL" id="NJW54835.1"/>
    </source>
</evidence>
<dbReference type="Gene3D" id="2.60.40.2700">
    <property type="match status" value="1"/>
</dbReference>
<name>A0ABX1D309_9FLAO</name>
<gene>
    <name evidence="2" type="ORF">HC175_18145</name>
</gene>
<keyword evidence="3" id="KW-1185">Reference proteome</keyword>
<dbReference type="Pfam" id="PF19408">
    <property type="entry name" value="PKD_6"/>
    <property type="match status" value="1"/>
</dbReference>